<comment type="caution">
    <text evidence="1">The sequence shown here is derived from an EMBL/GenBank/DDBJ whole genome shotgun (WGS) entry which is preliminary data.</text>
</comment>
<organism evidence="1">
    <name type="scientific">marine sediment metagenome</name>
    <dbReference type="NCBI Taxonomy" id="412755"/>
    <lineage>
        <taxon>unclassified sequences</taxon>
        <taxon>metagenomes</taxon>
        <taxon>ecological metagenomes</taxon>
    </lineage>
</organism>
<dbReference type="EMBL" id="LAZR01047925">
    <property type="protein sequence ID" value="KKK93084.1"/>
    <property type="molecule type" value="Genomic_DNA"/>
</dbReference>
<proteinExistence type="predicted"/>
<protein>
    <submittedName>
        <fullName evidence="1">Uncharacterized protein</fullName>
    </submittedName>
</protein>
<accession>A0A0F9BRG7</accession>
<sequence length="52" mass="6143">MNKSPISKAERSQLRAEHRARVARCTEDLQERYAAQKAAAFNRQIEEEYFDE</sequence>
<name>A0A0F9BRG7_9ZZZZ</name>
<gene>
    <name evidence="1" type="ORF">LCGC14_2696430</name>
</gene>
<evidence type="ECO:0000313" key="1">
    <source>
        <dbReference type="EMBL" id="KKK93084.1"/>
    </source>
</evidence>
<reference evidence="1" key="1">
    <citation type="journal article" date="2015" name="Nature">
        <title>Complex archaea that bridge the gap between prokaryotes and eukaryotes.</title>
        <authorList>
            <person name="Spang A."/>
            <person name="Saw J.H."/>
            <person name="Jorgensen S.L."/>
            <person name="Zaremba-Niedzwiedzka K."/>
            <person name="Martijn J."/>
            <person name="Lind A.E."/>
            <person name="van Eijk R."/>
            <person name="Schleper C."/>
            <person name="Guy L."/>
            <person name="Ettema T.J."/>
        </authorList>
    </citation>
    <scope>NUCLEOTIDE SEQUENCE</scope>
</reference>
<dbReference type="AlphaFoldDB" id="A0A0F9BRG7"/>